<evidence type="ECO:0008006" key="3">
    <source>
        <dbReference type="Google" id="ProtNLM"/>
    </source>
</evidence>
<keyword evidence="2" id="KW-1185">Reference proteome</keyword>
<evidence type="ECO:0000313" key="2">
    <source>
        <dbReference type="Proteomes" id="UP000681315"/>
    </source>
</evidence>
<protein>
    <recommendedName>
        <fullName evidence="3">Cthe-2314-like HEPN domain-containing protein</fullName>
    </recommendedName>
</protein>
<dbReference type="EMBL" id="JAGEVG010000028">
    <property type="protein sequence ID" value="MBO3100064.1"/>
    <property type="molecule type" value="Genomic_DNA"/>
</dbReference>
<organism evidence="1 2">
    <name type="scientific">Gelidibacter pelagius</name>
    <dbReference type="NCBI Taxonomy" id="2819985"/>
    <lineage>
        <taxon>Bacteria</taxon>
        <taxon>Pseudomonadati</taxon>
        <taxon>Bacteroidota</taxon>
        <taxon>Flavobacteriia</taxon>
        <taxon>Flavobacteriales</taxon>
        <taxon>Flavobacteriaceae</taxon>
        <taxon>Gelidibacter</taxon>
    </lineage>
</organism>
<dbReference type="Proteomes" id="UP000681315">
    <property type="component" value="Unassembled WGS sequence"/>
</dbReference>
<name>A0ABS3SWH1_9FLAO</name>
<evidence type="ECO:0000313" key="1">
    <source>
        <dbReference type="EMBL" id="MBO3100064.1"/>
    </source>
</evidence>
<gene>
    <name evidence="1" type="ORF">J4051_17460</name>
</gene>
<accession>A0ABS3SWH1</accession>
<comment type="caution">
    <text evidence="1">The sequence shown here is derived from an EMBL/GenBank/DDBJ whole genome shotgun (WGS) entry which is preliminary data.</text>
</comment>
<sequence length="181" mass="21614">MQEDLFGNSVDNRDSFEKELYEFDKATFDERLRRLRYFYKYFPEYNNIMFGSDESYRIFKEVQSCFINAEDISVVILALSFIERRFQELLHIKGFEAESKDTLNNILKNFKGKSAIPDYFLDKVNELRLKRNPFVHLRNVMDKDNLFSRSILKNKNTESILKKDAKDAISLMFESLKIKIL</sequence>
<reference evidence="1 2" key="1">
    <citation type="submission" date="2021-03" db="EMBL/GenBank/DDBJ databases">
        <title>Gelidibacter sp. nov., isolated from costal sediment.</title>
        <authorList>
            <person name="Lun K.-Y."/>
        </authorList>
    </citation>
    <scope>NUCLEOTIDE SEQUENCE [LARGE SCALE GENOMIC DNA]</scope>
    <source>
        <strain evidence="1 2">DF109</strain>
    </source>
</reference>
<proteinExistence type="predicted"/>
<dbReference type="RefSeq" id="WP_208235171.1">
    <property type="nucleotide sequence ID" value="NZ_JAGEVG010000028.1"/>
</dbReference>